<comment type="subcellular location">
    <subcellularLocation>
        <location evidence="11">Cytoplasm</location>
    </subcellularLocation>
</comment>
<dbReference type="GO" id="GO:0005829">
    <property type="term" value="C:cytosol"/>
    <property type="evidence" value="ECO:0007669"/>
    <property type="project" value="TreeGrafter"/>
</dbReference>
<comment type="function">
    <text evidence="11">Transfers the 4'-phosphopantetheine moiety from coenzyme A to a Ser of acyl-carrier-protein.</text>
</comment>
<evidence type="ECO:0000256" key="5">
    <source>
        <dbReference type="ARBA" id="ARBA00022679"/>
    </source>
</evidence>
<accession>A0A099YEA0</accession>
<dbReference type="AlphaFoldDB" id="A0A099YEA0"/>
<dbReference type="InterPro" id="IPR037143">
    <property type="entry name" value="4-PPantetheinyl_Trfase_dom_sf"/>
</dbReference>
<keyword evidence="3 11" id="KW-0963">Cytoplasm</keyword>
<keyword evidence="5 11" id="KW-0808">Transferase</keyword>
<evidence type="ECO:0000256" key="2">
    <source>
        <dbReference type="ARBA" id="ARBA00010990"/>
    </source>
</evidence>
<evidence type="ECO:0000256" key="10">
    <source>
        <dbReference type="ARBA" id="ARBA00023160"/>
    </source>
</evidence>
<keyword evidence="6 11" id="KW-0479">Metal-binding</keyword>
<evidence type="ECO:0000256" key="3">
    <source>
        <dbReference type="ARBA" id="ARBA00022490"/>
    </source>
</evidence>
<dbReference type="SUPFAM" id="SSF56214">
    <property type="entry name" value="4'-phosphopantetheinyl transferase"/>
    <property type="match status" value="1"/>
</dbReference>
<keyword evidence="7 11" id="KW-0276">Fatty acid metabolism</keyword>
<dbReference type="InterPro" id="IPR004568">
    <property type="entry name" value="Ppantetheine-prot_Trfase_dom"/>
</dbReference>
<comment type="catalytic activity">
    <reaction evidence="11">
        <text>apo-[ACP] + CoA = holo-[ACP] + adenosine 3',5'-bisphosphate + H(+)</text>
        <dbReference type="Rhea" id="RHEA:12068"/>
        <dbReference type="Rhea" id="RHEA-COMP:9685"/>
        <dbReference type="Rhea" id="RHEA-COMP:9690"/>
        <dbReference type="ChEBI" id="CHEBI:15378"/>
        <dbReference type="ChEBI" id="CHEBI:29999"/>
        <dbReference type="ChEBI" id="CHEBI:57287"/>
        <dbReference type="ChEBI" id="CHEBI:58343"/>
        <dbReference type="ChEBI" id="CHEBI:64479"/>
        <dbReference type="EC" id="2.7.8.7"/>
    </reaction>
</comment>
<protein>
    <recommendedName>
        <fullName evidence="11">Holo-[acyl-carrier-protein] synthase</fullName>
        <shortName evidence="11">Holo-ACP synthase</shortName>
        <ecNumber evidence="11">2.7.8.7</ecNumber>
    </recommendedName>
    <alternativeName>
        <fullName evidence="11">4'-phosphopantetheinyl transferase AcpS</fullName>
    </alternativeName>
</protein>
<evidence type="ECO:0000256" key="4">
    <source>
        <dbReference type="ARBA" id="ARBA00022516"/>
    </source>
</evidence>
<keyword evidence="10 11" id="KW-0275">Fatty acid biosynthesis</keyword>
<comment type="caution">
    <text evidence="13">The sequence shown here is derived from an EMBL/GenBank/DDBJ whole genome shotgun (WGS) entry which is preliminary data.</text>
</comment>
<evidence type="ECO:0000313" key="14">
    <source>
        <dbReference type="Proteomes" id="UP000030001"/>
    </source>
</evidence>
<comment type="cofactor">
    <cofactor evidence="1 11">
        <name>Mg(2+)</name>
        <dbReference type="ChEBI" id="CHEBI:18420"/>
    </cofactor>
</comment>
<evidence type="ECO:0000256" key="9">
    <source>
        <dbReference type="ARBA" id="ARBA00023098"/>
    </source>
</evidence>
<dbReference type="EC" id="2.7.8.7" evidence="11"/>
<dbReference type="GO" id="GO:0000287">
    <property type="term" value="F:magnesium ion binding"/>
    <property type="evidence" value="ECO:0007669"/>
    <property type="project" value="UniProtKB-UniRule"/>
</dbReference>
<evidence type="ECO:0000256" key="11">
    <source>
        <dbReference type="HAMAP-Rule" id="MF_00101"/>
    </source>
</evidence>
<reference evidence="13 14" key="1">
    <citation type="submission" date="2014-09" db="EMBL/GenBank/DDBJ databases">
        <title>Lactobacillus mucosae CRL573 Genome Sequencing.</title>
        <authorList>
            <person name="Bleckwedel J."/>
            <person name="Teran L.C."/>
            <person name="Bonacina J."/>
            <person name="Saavedra L."/>
            <person name="Mozzi F.B."/>
            <person name="Raya R.R."/>
        </authorList>
    </citation>
    <scope>NUCLEOTIDE SEQUENCE [LARGE SCALE GENOMIC DNA]</scope>
    <source>
        <strain evidence="13 14">CRL573</strain>
    </source>
</reference>
<dbReference type="Proteomes" id="UP000030001">
    <property type="component" value="Unassembled WGS sequence"/>
</dbReference>
<feature type="binding site" evidence="11">
    <location>
        <position position="58"/>
    </location>
    <ligand>
        <name>Mg(2+)</name>
        <dbReference type="ChEBI" id="CHEBI:18420"/>
    </ligand>
</feature>
<keyword evidence="8 11" id="KW-0460">Magnesium</keyword>
<evidence type="ECO:0000259" key="12">
    <source>
        <dbReference type="Pfam" id="PF01648"/>
    </source>
</evidence>
<evidence type="ECO:0000256" key="8">
    <source>
        <dbReference type="ARBA" id="ARBA00022842"/>
    </source>
</evidence>
<name>A0A099YEA0_LIMMU</name>
<dbReference type="NCBIfam" id="TIGR00516">
    <property type="entry name" value="acpS"/>
    <property type="match status" value="1"/>
</dbReference>
<comment type="similarity">
    <text evidence="11">Belongs to the P-Pant transferase superfamily. AcpS family.</text>
</comment>
<dbReference type="PANTHER" id="PTHR12215:SF10">
    <property type="entry name" value="L-AMINOADIPATE-SEMIALDEHYDE DEHYDROGENASE-PHOSPHOPANTETHEINYL TRANSFERASE"/>
    <property type="match status" value="1"/>
</dbReference>
<comment type="similarity">
    <text evidence="2">Belongs to the P-Pant transferase superfamily. Gsp/Sfp/HetI/AcpT family.</text>
</comment>
<dbReference type="GO" id="GO:0008897">
    <property type="term" value="F:holo-[acyl-carrier-protein] synthase activity"/>
    <property type="evidence" value="ECO:0007669"/>
    <property type="project" value="UniProtKB-UniRule"/>
</dbReference>
<keyword evidence="4 11" id="KW-0444">Lipid biosynthesis</keyword>
<dbReference type="Pfam" id="PF01648">
    <property type="entry name" value="ACPS"/>
    <property type="match status" value="1"/>
</dbReference>
<dbReference type="RefSeq" id="WP_034540031.1">
    <property type="nucleotide sequence ID" value="NZ_CP186923.1"/>
</dbReference>
<dbReference type="NCBIfam" id="TIGR00556">
    <property type="entry name" value="pantethn_trn"/>
    <property type="match status" value="1"/>
</dbReference>
<evidence type="ECO:0000256" key="6">
    <source>
        <dbReference type="ARBA" id="ARBA00022723"/>
    </source>
</evidence>
<dbReference type="Gene3D" id="3.90.470.20">
    <property type="entry name" value="4'-phosphopantetheinyl transferase domain"/>
    <property type="match status" value="1"/>
</dbReference>
<organism evidence="13 14">
    <name type="scientific">Limosilactobacillus mucosae</name>
    <name type="common">Lactobacillus mucosae</name>
    <dbReference type="NCBI Taxonomy" id="97478"/>
    <lineage>
        <taxon>Bacteria</taxon>
        <taxon>Bacillati</taxon>
        <taxon>Bacillota</taxon>
        <taxon>Bacilli</taxon>
        <taxon>Lactobacillales</taxon>
        <taxon>Lactobacillaceae</taxon>
        <taxon>Limosilactobacillus</taxon>
    </lineage>
</organism>
<dbReference type="InterPro" id="IPR050559">
    <property type="entry name" value="P-Pant_transferase_sf"/>
</dbReference>
<dbReference type="GO" id="GO:0019878">
    <property type="term" value="P:lysine biosynthetic process via aminoadipic acid"/>
    <property type="evidence" value="ECO:0007669"/>
    <property type="project" value="TreeGrafter"/>
</dbReference>
<dbReference type="HAMAP" id="MF_00101">
    <property type="entry name" value="AcpS"/>
    <property type="match status" value="1"/>
</dbReference>
<dbReference type="PANTHER" id="PTHR12215">
    <property type="entry name" value="PHOSPHOPANTETHEINE TRANSFERASE"/>
    <property type="match status" value="1"/>
</dbReference>
<evidence type="ECO:0000313" key="13">
    <source>
        <dbReference type="EMBL" id="KGL66890.1"/>
    </source>
</evidence>
<dbReference type="EMBL" id="JROC01000031">
    <property type="protein sequence ID" value="KGL66890.1"/>
    <property type="molecule type" value="Genomic_DNA"/>
</dbReference>
<evidence type="ECO:0000256" key="1">
    <source>
        <dbReference type="ARBA" id="ARBA00001946"/>
    </source>
</evidence>
<evidence type="ECO:0000256" key="7">
    <source>
        <dbReference type="ARBA" id="ARBA00022832"/>
    </source>
</evidence>
<gene>
    <name evidence="11" type="primary">acpS</name>
    <name evidence="13" type="ORF">LX03_05190</name>
</gene>
<keyword evidence="9 11" id="KW-0443">Lipid metabolism</keyword>
<feature type="domain" description="4'-phosphopantetheinyl transferase" evidence="12">
    <location>
        <begin position="5"/>
        <end position="110"/>
    </location>
</feature>
<dbReference type="GO" id="GO:0006633">
    <property type="term" value="P:fatty acid biosynthetic process"/>
    <property type="evidence" value="ECO:0007669"/>
    <property type="project" value="UniProtKB-UniRule"/>
</dbReference>
<dbReference type="InterPro" id="IPR002582">
    <property type="entry name" value="ACPS"/>
</dbReference>
<feature type="binding site" evidence="11">
    <location>
        <position position="8"/>
    </location>
    <ligand>
        <name>Mg(2+)</name>
        <dbReference type="ChEBI" id="CHEBI:18420"/>
    </ligand>
</feature>
<proteinExistence type="inferred from homology"/>
<dbReference type="InterPro" id="IPR008278">
    <property type="entry name" value="4-PPantetheinyl_Trfase_dom"/>
</dbReference>
<sequence length="124" mass="13928">MIQGFGIDLTEIARVKRAVEKTPSFVKRILTPPELEQLAKLGGQRRYEYIAGRWSLKEAFAKAWGTGIGREVGFQDIAIINNQSGRPIVVKSPFKGQVWASVSHTKDLVMTEIILERTSDQKND</sequence>